<accession>A0A1H6G5S1</accession>
<dbReference type="AlphaFoldDB" id="A0A1H6G5S1"/>
<keyword evidence="4" id="KW-1185">Reference proteome</keyword>
<evidence type="ECO:0000313" key="3">
    <source>
        <dbReference type="EMBL" id="SEH17215.1"/>
    </source>
</evidence>
<dbReference type="SUPFAM" id="SSF53474">
    <property type="entry name" value="alpha/beta-Hydrolases"/>
    <property type="match status" value="1"/>
</dbReference>
<organism evidence="3 4">
    <name type="scientific">Natronorubrum sediminis</name>
    <dbReference type="NCBI Taxonomy" id="640943"/>
    <lineage>
        <taxon>Archaea</taxon>
        <taxon>Methanobacteriati</taxon>
        <taxon>Methanobacteriota</taxon>
        <taxon>Stenosarchaea group</taxon>
        <taxon>Halobacteria</taxon>
        <taxon>Halobacteriales</taxon>
        <taxon>Natrialbaceae</taxon>
        <taxon>Natronorubrum</taxon>
    </lineage>
</organism>
<evidence type="ECO:0000313" key="4">
    <source>
        <dbReference type="Proteomes" id="UP000199112"/>
    </source>
</evidence>
<reference evidence="4" key="1">
    <citation type="submission" date="2016-10" db="EMBL/GenBank/DDBJ databases">
        <authorList>
            <person name="Varghese N."/>
            <person name="Submissions S."/>
        </authorList>
    </citation>
    <scope>NUCLEOTIDE SEQUENCE [LARGE SCALE GENOMIC DNA]</scope>
    <source>
        <strain evidence="4">CGMCC 1.8981</strain>
    </source>
</reference>
<evidence type="ECO:0000256" key="1">
    <source>
        <dbReference type="ARBA" id="ARBA00022801"/>
    </source>
</evidence>
<dbReference type="InterPro" id="IPR000073">
    <property type="entry name" value="AB_hydrolase_1"/>
</dbReference>
<dbReference type="Proteomes" id="UP000199112">
    <property type="component" value="Unassembled WGS sequence"/>
</dbReference>
<dbReference type="PRINTS" id="PR00412">
    <property type="entry name" value="EPOXHYDRLASE"/>
</dbReference>
<dbReference type="RefSeq" id="WP_090507825.1">
    <property type="nucleotide sequence ID" value="NZ_FNWL01000003.1"/>
</dbReference>
<dbReference type="GO" id="GO:0016787">
    <property type="term" value="F:hydrolase activity"/>
    <property type="evidence" value="ECO:0007669"/>
    <property type="project" value="UniProtKB-KW"/>
</dbReference>
<keyword evidence="1" id="KW-0378">Hydrolase</keyword>
<dbReference type="PANTHER" id="PTHR43329">
    <property type="entry name" value="EPOXIDE HYDROLASE"/>
    <property type="match status" value="1"/>
</dbReference>
<sequence>MTRSNGIDEGAHGTERVNDVSIHYVTAGSGPPLVLLHGWPQTWYEWREVIPAFASEYTVIAPDLRGMGDSTTPLSGYDKDTVATDIRELVHALGHGDERIALVGHDWGMPTAYAYAAQYREEVAALCVLEAGLPGIREDEKRHFWHTRFHGVRDLPERLVAGRERLYLEWFYKKGAYDPAAIDSDARDEYVRCYSQPGGLRGGFEYYRAYDDDAENNAAHAETPLEIPVLALGGEASFRSLPIEDMNAVATDVEGEVLENAGHWIPEERPEYFVERVGSFLETATK</sequence>
<dbReference type="InterPro" id="IPR000639">
    <property type="entry name" value="Epox_hydrolase-like"/>
</dbReference>
<dbReference type="EMBL" id="FNWL01000003">
    <property type="protein sequence ID" value="SEH17215.1"/>
    <property type="molecule type" value="Genomic_DNA"/>
</dbReference>
<name>A0A1H6G5S1_9EURY</name>
<dbReference type="OrthoDB" id="7531at2157"/>
<dbReference type="Pfam" id="PF00561">
    <property type="entry name" value="Abhydrolase_1"/>
    <property type="match status" value="1"/>
</dbReference>
<evidence type="ECO:0000259" key="2">
    <source>
        <dbReference type="Pfam" id="PF00561"/>
    </source>
</evidence>
<protein>
    <submittedName>
        <fullName evidence="3">Pimeloyl-ACP methyl ester carboxylesterase</fullName>
    </submittedName>
</protein>
<dbReference type="Gene3D" id="3.40.50.1820">
    <property type="entry name" value="alpha/beta hydrolase"/>
    <property type="match status" value="1"/>
</dbReference>
<dbReference type="InterPro" id="IPR029058">
    <property type="entry name" value="AB_hydrolase_fold"/>
</dbReference>
<proteinExistence type="predicted"/>
<feature type="domain" description="AB hydrolase-1" evidence="2">
    <location>
        <begin position="31"/>
        <end position="149"/>
    </location>
</feature>
<gene>
    <name evidence="3" type="ORF">SAMN04487967_3062</name>
</gene>